<keyword evidence="3" id="KW-1185">Reference proteome</keyword>
<dbReference type="OrthoDB" id="71575at2157"/>
<keyword evidence="1" id="KW-1133">Transmembrane helix</keyword>
<dbReference type="RefSeq" id="WP_013644971.1">
    <property type="nucleotide sequence ID" value="NC_015216.1"/>
</dbReference>
<feature type="transmembrane region" description="Helical" evidence="1">
    <location>
        <begin position="24"/>
        <end position="47"/>
    </location>
</feature>
<protein>
    <submittedName>
        <fullName evidence="2">Uncharacterized protein</fullName>
    </submittedName>
</protein>
<evidence type="ECO:0000313" key="2">
    <source>
        <dbReference type="EMBL" id="ADZ09620.1"/>
    </source>
</evidence>
<organism evidence="2 3">
    <name type="scientific">Methanobacterium lacus (strain AL-21)</name>
    <dbReference type="NCBI Taxonomy" id="877455"/>
    <lineage>
        <taxon>Archaea</taxon>
        <taxon>Methanobacteriati</taxon>
        <taxon>Methanobacteriota</taxon>
        <taxon>Methanomada group</taxon>
        <taxon>Methanobacteria</taxon>
        <taxon>Methanobacteriales</taxon>
        <taxon>Methanobacteriaceae</taxon>
        <taxon>Methanobacterium</taxon>
    </lineage>
</organism>
<gene>
    <name evidence="2" type="ordered locus">Metbo_1380</name>
</gene>
<keyword evidence="1" id="KW-0472">Membrane</keyword>
<dbReference type="STRING" id="877455.Metbo_1380"/>
<evidence type="ECO:0000313" key="3">
    <source>
        <dbReference type="Proteomes" id="UP000007490"/>
    </source>
</evidence>
<accession>F0T7Z4</accession>
<dbReference type="EMBL" id="CP002551">
    <property type="protein sequence ID" value="ADZ09620.1"/>
    <property type="molecule type" value="Genomic_DNA"/>
</dbReference>
<feature type="transmembrane region" description="Helical" evidence="1">
    <location>
        <begin position="91"/>
        <end position="112"/>
    </location>
</feature>
<keyword evidence="1" id="KW-0812">Transmembrane</keyword>
<reference evidence="2 3" key="2">
    <citation type="journal article" date="2014" name="Int. J. Syst. Evol. Microbiol.">
        <title>Methanobacterium paludis sp. nov. and a novel strain of Methanobacterium lacus isolated from northern peatlands.</title>
        <authorList>
            <person name="Cadillo-Quiroz H."/>
            <person name="Brauer S.L."/>
            <person name="Goodson N."/>
            <person name="Yavitt J.B."/>
            <person name="Zinder S.H."/>
        </authorList>
    </citation>
    <scope>NUCLEOTIDE SEQUENCE [LARGE SCALE GENOMIC DNA]</scope>
    <source>
        <strain evidence="2 3">AL-21</strain>
    </source>
</reference>
<dbReference type="KEGG" id="mel:Metbo_1380"/>
<dbReference type="Proteomes" id="UP000007490">
    <property type="component" value="Chromosome"/>
</dbReference>
<proteinExistence type="predicted"/>
<dbReference type="GeneID" id="10277831"/>
<evidence type="ECO:0000256" key="1">
    <source>
        <dbReference type="SAM" id="Phobius"/>
    </source>
</evidence>
<name>F0T7Z4_METLA</name>
<sequence length="150" mass="17074">MAEDINNILSGIKRSLKEDKEEKWYDYLFAILLNLILLYIANNLIYWNLSFIAASFSNVLWAVNLSLIVAVVANVSFILYDPRWFKICSKIIMNITALVAAFTLLTVFPFVINQFILVLGLKIILIIGILASVVSILFQIMKLAYLMASY</sequence>
<dbReference type="AlphaFoldDB" id="F0T7Z4"/>
<dbReference type="eggNOG" id="arCOG10255">
    <property type="taxonomic scope" value="Archaea"/>
</dbReference>
<dbReference type="HOGENOM" id="CLU_1718214_0_0_2"/>
<feature type="transmembrane region" description="Helical" evidence="1">
    <location>
        <begin position="59"/>
        <end position="79"/>
    </location>
</feature>
<reference evidence="3" key="1">
    <citation type="submission" date="2011-02" db="EMBL/GenBank/DDBJ databases">
        <title>Complete sequence of Methanobacterium sp. AL-21.</title>
        <authorList>
            <consortium name="US DOE Joint Genome Institute"/>
            <person name="Lucas S."/>
            <person name="Copeland A."/>
            <person name="Lapidus A."/>
            <person name="Cheng J.-F."/>
            <person name="Goodwin L."/>
            <person name="Pitluck S."/>
            <person name="Chertkov O."/>
            <person name="Detter J.C."/>
            <person name="Han C."/>
            <person name="Tapia R."/>
            <person name="Land M."/>
            <person name="Hauser L."/>
            <person name="Kyrpides N."/>
            <person name="Ivanova N."/>
            <person name="Mikhailova N."/>
            <person name="Pagani I."/>
            <person name="Cadillo-Quiroz H."/>
            <person name="Imachi H."/>
            <person name="Zinder S."/>
            <person name="Liu W."/>
            <person name="Woyke T."/>
        </authorList>
    </citation>
    <scope>NUCLEOTIDE SEQUENCE [LARGE SCALE GENOMIC DNA]</scope>
    <source>
        <strain evidence="3">AL-21</strain>
    </source>
</reference>
<feature type="transmembrane region" description="Helical" evidence="1">
    <location>
        <begin position="118"/>
        <end position="138"/>
    </location>
</feature>